<dbReference type="OrthoDB" id="2504561at2759"/>
<dbReference type="AlphaFoldDB" id="A0A1Y1Z1U8"/>
<keyword evidence="6" id="KW-0131">Cell cycle</keyword>
<dbReference type="InterPro" id="IPR011990">
    <property type="entry name" value="TPR-like_helical_dom_sf"/>
</dbReference>
<dbReference type="FunCoup" id="A0A1Y1Z1U8">
    <property type="interactions" value="300"/>
</dbReference>
<keyword evidence="4" id="KW-0498">Mitosis</keyword>
<dbReference type="InParanoid" id="A0A1Y1Z1U8"/>
<comment type="caution">
    <text evidence="10">The sequence shown here is derived from an EMBL/GenBank/DDBJ whole genome shotgun (WGS) entry which is preliminary data.</text>
</comment>
<evidence type="ECO:0000256" key="2">
    <source>
        <dbReference type="ARBA" id="ARBA00016066"/>
    </source>
</evidence>
<dbReference type="Proteomes" id="UP000193498">
    <property type="component" value="Unassembled WGS sequence"/>
</dbReference>
<keyword evidence="3" id="KW-0132">Cell division</keyword>
<name>A0A1Y1Z1U8_9FUNG</name>
<keyword evidence="11" id="KW-1185">Reference proteome</keyword>
<dbReference type="InterPro" id="IPR026000">
    <property type="entry name" value="Apc5_dom"/>
</dbReference>
<evidence type="ECO:0000313" key="10">
    <source>
        <dbReference type="EMBL" id="ORY04064.1"/>
    </source>
</evidence>
<organism evidence="10 11">
    <name type="scientific">Basidiobolus meristosporus CBS 931.73</name>
    <dbReference type="NCBI Taxonomy" id="1314790"/>
    <lineage>
        <taxon>Eukaryota</taxon>
        <taxon>Fungi</taxon>
        <taxon>Fungi incertae sedis</taxon>
        <taxon>Zoopagomycota</taxon>
        <taxon>Entomophthoromycotina</taxon>
        <taxon>Basidiobolomycetes</taxon>
        <taxon>Basidiobolales</taxon>
        <taxon>Basidiobolaceae</taxon>
        <taxon>Basidiobolus</taxon>
    </lineage>
</organism>
<dbReference type="InterPro" id="IPR037679">
    <property type="entry name" value="Apc5"/>
</dbReference>
<comment type="similarity">
    <text evidence="1">Belongs to the APC5 family.</text>
</comment>
<gene>
    <name evidence="10" type="ORF">K493DRAFT_334031</name>
</gene>
<evidence type="ECO:0000313" key="11">
    <source>
        <dbReference type="Proteomes" id="UP000193498"/>
    </source>
</evidence>
<evidence type="ECO:0000256" key="6">
    <source>
        <dbReference type="ARBA" id="ARBA00023306"/>
    </source>
</evidence>
<dbReference type="GO" id="GO:0005680">
    <property type="term" value="C:anaphase-promoting complex"/>
    <property type="evidence" value="ECO:0007669"/>
    <property type="project" value="InterPro"/>
</dbReference>
<dbReference type="GO" id="GO:0051301">
    <property type="term" value="P:cell division"/>
    <property type="evidence" value="ECO:0007669"/>
    <property type="project" value="UniProtKB-KW"/>
</dbReference>
<dbReference type="GO" id="GO:0070979">
    <property type="term" value="P:protein K11-linked ubiquitination"/>
    <property type="evidence" value="ECO:0007669"/>
    <property type="project" value="TreeGrafter"/>
</dbReference>
<evidence type="ECO:0000256" key="4">
    <source>
        <dbReference type="ARBA" id="ARBA00022776"/>
    </source>
</evidence>
<dbReference type="Pfam" id="PF12862">
    <property type="entry name" value="ANAPC5"/>
    <property type="match status" value="1"/>
</dbReference>
<dbReference type="STRING" id="1314790.A0A1Y1Z1U8"/>
<dbReference type="UniPathway" id="UPA00143"/>
<keyword evidence="5" id="KW-0833">Ubl conjugation pathway</keyword>
<dbReference type="PANTHER" id="PTHR12830:SF9">
    <property type="entry name" value="ANAPHASE-PROMOTING COMPLEX SUBUNIT 5"/>
    <property type="match status" value="1"/>
</dbReference>
<accession>A0A1Y1Z1U8</accession>
<evidence type="ECO:0000256" key="1">
    <source>
        <dbReference type="ARBA" id="ARBA00007450"/>
    </source>
</evidence>
<evidence type="ECO:0000256" key="7">
    <source>
        <dbReference type="ARBA" id="ARBA00031069"/>
    </source>
</evidence>
<dbReference type="GO" id="GO:0031145">
    <property type="term" value="P:anaphase-promoting complex-dependent catabolic process"/>
    <property type="evidence" value="ECO:0007669"/>
    <property type="project" value="TreeGrafter"/>
</dbReference>
<reference evidence="10 11" key="1">
    <citation type="submission" date="2016-07" db="EMBL/GenBank/DDBJ databases">
        <title>Pervasive Adenine N6-methylation of Active Genes in Fungi.</title>
        <authorList>
            <consortium name="DOE Joint Genome Institute"/>
            <person name="Mondo S.J."/>
            <person name="Dannebaum R.O."/>
            <person name="Kuo R.C."/>
            <person name="Labutti K."/>
            <person name="Haridas S."/>
            <person name="Kuo A."/>
            <person name="Salamov A."/>
            <person name="Ahrendt S.R."/>
            <person name="Lipzen A."/>
            <person name="Sullivan W."/>
            <person name="Andreopoulos W.B."/>
            <person name="Clum A."/>
            <person name="Lindquist E."/>
            <person name="Daum C."/>
            <person name="Ramamoorthy G.K."/>
            <person name="Gryganskyi A."/>
            <person name="Culley D."/>
            <person name="Magnuson J.K."/>
            <person name="James T.Y."/>
            <person name="O'Malley M.A."/>
            <person name="Stajich J.E."/>
            <person name="Spatafora J.W."/>
            <person name="Visel A."/>
            <person name="Grigoriev I.V."/>
        </authorList>
    </citation>
    <scope>NUCLEOTIDE SEQUENCE [LARGE SCALE GENOMIC DNA]</scope>
    <source>
        <strain evidence="10 11">CBS 931.73</strain>
    </source>
</reference>
<sequence>MPSTFLSSHKIAVLILIEEYTRNLSWDNEVSQSLVFFLMSEIQNVGHDKDKNALLLNFYTHLENMTSQSGESIRSILLTRLGELETPNDLYDFFTGNSPKIALGGNGQLTVEITLIRLDLQKLLRSEDPEVADEYEESLLERDSVFGVFVRRAHLAFCKLPFDEISNLYSKFCDYCRRVDDICNGMVDVHTEEVHHESPEILSRFDAERFVEQQLEQLEDSNVTLAPHELEAHLDRIHQLYPDLSKAYYVRFLNSTRAGEYAEALEYLHKFFDYCLTNQDTSLYQRALLNLAVLHLRFNHTQEAERAITETIEIAHENKDEECLSHALSWLYRLERTRSSSKSNDDKNSEMTKIDSLIEKSKQLNLTYIQTMCELSKARLALEVKHDPVECFESLIKSSSLNINNGLQGIVGTTDLMYASAWSVYGSAALSSLYTQLQITYHEKDVVADDAAIGHCKLAYQHALQGQYDQAIEILDAVKEQFGHEHGALFPWAQCLGQILHQRAYFREERLVASSITRWLRTVMDENTPMGTDAEYRDVLNGLQCGDVVRAVGKLYAMIDGSTEHSNTTIRHQNQTQYLLKFAEYHLKSGNPIPALPLVLTCLTLSEKFHVMEDLYMTQVRLAEIFLCLGMAERAIEIIDRIMSQVLSTGSLHLQSTTHLLYAKGQYAQLLALEKEGKVVGVELESILKFLQKANAGFERLECLEERLECAYLQSRIYHQMGLIAERNKFAKVYRKLKEGRDLAMRSFEHDLPLTV</sequence>
<proteinExistence type="inferred from homology"/>
<dbReference type="GO" id="GO:0045842">
    <property type="term" value="P:positive regulation of mitotic metaphase/anaphase transition"/>
    <property type="evidence" value="ECO:0007669"/>
    <property type="project" value="TreeGrafter"/>
</dbReference>
<evidence type="ECO:0000259" key="9">
    <source>
        <dbReference type="Pfam" id="PF12862"/>
    </source>
</evidence>
<evidence type="ECO:0000256" key="5">
    <source>
        <dbReference type="ARBA" id="ARBA00022786"/>
    </source>
</evidence>
<dbReference type="Gene3D" id="1.25.40.10">
    <property type="entry name" value="Tetratricopeptide repeat domain"/>
    <property type="match status" value="1"/>
</dbReference>
<evidence type="ECO:0000256" key="3">
    <source>
        <dbReference type="ARBA" id="ARBA00022618"/>
    </source>
</evidence>
<evidence type="ECO:0000256" key="8">
    <source>
        <dbReference type="ARBA" id="ARBA00045696"/>
    </source>
</evidence>
<dbReference type="EMBL" id="MCFE01000039">
    <property type="protein sequence ID" value="ORY04064.1"/>
    <property type="molecule type" value="Genomic_DNA"/>
</dbReference>
<dbReference type="PANTHER" id="PTHR12830">
    <property type="entry name" value="ANAPHASE-PROMOTING COMPLEX SUBUNIT 5"/>
    <property type="match status" value="1"/>
</dbReference>
<dbReference type="SUPFAM" id="SSF48452">
    <property type="entry name" value="TPR-like"/>
    <property type="match status" value="1"/>
</dbReference>
<protein>
    <recommendedName>
        <fullName evidence="2">Anaphase-promoting complex subunit 5</fullName>
    </recommendedName>
    <alternativeName>
        <fullName evidence="7">Cyclosome subunit 5</fullName>
    </alternativeName>
</protein>
<comment type="function">
    <text evidence="8">Component of the anaphase promoting complex/cyclosome (APC/C), a cell cycle-regulated E3 ubiquitin ligase that controls progression through mitosis and the G1 phase of the cell cycle. The APC/C complex acts by mediating ubiquitination and subsequent degradation of target proteins: it mainly mediates the formation of 'Lys-11'-linked polyubiquitin chains and, to a lower extent, the formation of 'Lys-48'- and 'Lys-63'-linked polyubiquitin chains. The APC/C complex catalyzes assembly of branched 'Lys-11'-/'Lys-48'-linked branched ubiquitin chains on target proteins.</text>
</comment>
<feature type="domain" description="Anaphase-promoting complex subunit 5" evidence="9">
    <location>
        <begin position="248"/>
        <end position="336"/>
    </location>
</feature>